<dbReference type="GO" id="GO:0005576">
    <property type="term" value="C:extracellular region"/>
    <property type="evidence" value="ECO:0007669"/>
    <property type="project" value="UniProtKB-SubCell"/>
</dbReference>
<dbReference type="PANTHER" id="PTHR48250">
    <property type="entry name" value="CUTINASE 2-RELATED"/>
    <property type="match status" value="1"/>
</dbReference>
<evidence type="ECO:0000256" key="4">
    <source>
        <dbReference type="ARBA" id="ARBA00022487"/>
    </source>
</evidence>
<keyword evidence="7 12" id="KW-0378">Hydrolase</keyword>
<dbReference type="GO" id="GO:0050525">
    <property type="term" value="F:cutinase activity"/>
    <property type="evidence" value="ECO:0007669"/>
    <property type="project" value="UniProtKB-UniRule"/>
</dbReference>
<comment type="subcellular location">
    <subcellularLocation>
        <location evidence="1 12">Secreted</location>
    </subcellularLocation>
</comment>
<dbReference type="OrthoDB" id="2975078at2759"/>
<dbReference type="InterPro" id="IPR000675">
    <property type="entry name" value="Cutinase/axe"/>
</dbReference>
<dbReference type="SMART" id="SM01110">
    <property type="entry name" value="Cutinase"/>
    <property type="match status" value="1"/>
</dbReference>
<keyword evidence="14" id="KW-1185">Reference proteome</keyword>
<feature type="chain" id="PRO_5017105689" description="Cutinase" evidence="12">
    <location>
        <begin position="20"/>
        <end position="249"/>
    </location>
</feature>
<feature type="active site" description="Nucleophile" evidence="10">
    <location>
        <position position="165"/>
    </location>
</feature>
<feature type="active site" evidence="10">
    <location>
        <position position="217"/>
    </location>
</feature>
<evidence type="ECO:0000256" key="2">
    <source>
        <dbReference type="ARBA" id="ARBA00007534"/>
    </source>
</evidence>
<evidence type="ECO:0000256" key="11">
    <source>
        <dbReference type="PIRSR" id="PIRSR611150-2"/>
    </source>
</evidence>
<evidence type="ECO:0000256" key="10">
    <source>
        <dbReference type="PIRSR" id="PIRSR611150-1"/>
    </source>
</evidence>
<dbReference type="Gene3D" id="3.40.50.1820">
    <property type="entry name" value="alpha/beta hydrolase"/>
    <property type="match status" value="1"/>
</dbReference>
<keyword evidence="6 12" id="KW-0732">Signal</keyword>
<evidence type="ECO:0000256" key="3">
    <source>
        <dbReference type="ARBA" id="ARBA00013095"/>
    </source>
</evidence>
<evidence type="ECO:0000256" key="6">
    <source>
        <dbReference type="ARBA" id="ARBA00022729"/>
    </source>
</evidence>
<evidence type="ECO:0000256" key="1">
    <source>
        <dbReference type="ARBA" id="ARBA00004613"/>
    </source>
</evidence>
<gene>
    <name evidence="13" type="ORF">TARUN_2623</name>
</gene>
<accession>A0A395NU92</accession>
<proteinExistence type="inferred from homology"/>
<dbReference type="PROSITE" id="PS00155">
    <property type="entry name" value="CUTINASE_1"/>
    <property type="match status" value="1"/>
</dbReference>
<reference evidence="13 14" key="1">
    <citation type="journal article" date="2018" name="PLoS Pathog.">
        <title>Evolution of structural diversity of trichothecenes, a family of toxins produced by plant pathogenic and entomopathogenic fungi.</title>
        <authorList>
            <person name="Proctor R.H."/>
            <person name="McCormick S.P."/>
            <person name="Kim H.S."/>
            <person name="Cardoza R.E."/>
            <person name="Stanley A.M."/>
            <person name="Lindo L."/>
            <person name="Kelly A."/>
            <person name="Brown D.W."/>
            <person name="Lee T."/>
            <person name="Vaughan M.M."/>
            <person name="Alexander N.J."/>
            <person name="Busman M."/>
            <person name="Gutierrez S."/>
        </authorList>
    </citation>
    <scope>NUCLEOTIDE SEQUENCE [LARGE SCALE GENOMIC DNA]</scope>
    <source>
        <strain evidence="13 14">IBT 40837</strain>
    </source>
</reference>
<evidence type="ECO:0000256" key="5">
    <source>
        <dbReference type="ARBA" id="ARBA00022525"/>
    </source>
</evidence>
<keyword evidence="8 11" id="KW-1015">Disulfide bond</keyword>
<evidence type="ECO:0000256" key="7">
    <source>
        <dbReference type="ARBA" id="ARBA00022801"/>
    </source>
</evidence>
<evidence type="ECO:0000256" key="9">
    <source>
        <dbReference type="ARBA" id="ARBA00034045"/>
    </source>
</evidence>
<dbReference type="InterPro" id="IPR043580">
    <property type="entry name" value="CUTINASE_1"/>
</dbReference>
<dbReference type="EC" id="3.1.1.74" evidence="3 12"/>
<sequence>MRSLAILTTLLAGHAFAYPKPVPSQSFSKRGWPTINEFLSELAEIMPIGDTVSAACDLIGDAEDIAADLFDISNTENDACGDVTVLFARGTCDPGNVGVLVGPWFFRSLQSALGSVSLGVKGVPYPASVQGFLSGSVQPGIDMANQIKSVIQSCPNTKIVLGGYSQGSMVVHNAAGNLDAATMSKVSAVVLFGDPYDGRPVANFDASKVLVVCHDGDNICQGGDFILLPHLTYAEDADTAAAFVKPLVS</sequence>
<organism evidence="13 14">
    <name type="scientific">Trichoderma arundinaceum</name>
    <dbReference type="NCBI Taxonomy" id="490622"/>
    <lineage>
        <taxon>Eukaryota</taxon>
        <taxon>Fungi</taxon>
        <taxon>Dikarya</taxon>
        <taxon>Ascomycota</taxon>
        <taxon>Pezizomycotina</taxon>
        <taxon>Sordariomycetes</taxon>
        <taxon>Hypocreomycetidae</taxon>
        <taxon>Hypocreales</taxon>
        <taxon>Hypocreaceae</taxon>
        <taxon>Trichoderma</taxon>
    </lineage>
</organism>
<dbReference type="InterPro" id="IPR029058">
    <property type="entry name" value="AB_hydrolase_fold"/>
</dbReference>
<evidence type="ECO:0000313" key="14">
    <source>
        <dbReference type="Proteomes" id="UP000266272"/>
    </source>
</evidence>
<keyword evidence="5 12" id="KW-0964">Secreted</keyword>
<evidence type="ECO:0000256" key="12">
    <source>
        <dbReference type="RuleBase" id="RU361263"/>
    </source>
</evidence>
<dbReference type="PANTHER" id="PTHR48250:SF1">
    <property type="entry name" value="CUTINASE"/>
    <property type="match status" value="1"/>
</dbReference>
<comment type="caution">
    <text evidence="13">The sequence shown here is derived from an EMBL/GenBank/DDBJ whole genome shotgun (WGS) entry which is preliminary data.</text>
</comment>
<feature type="disulfide bond" evidence="11">
    <location>
        <begin position="80"/>
        <end position="154"/>
    </location>
</feature>
<dbReference type="SUPFAM" id="SSF53474">
    <property type="entry name" value="alpha/beta-Hydrolases"/>
    <property type="match status" value="1"/>
</dbReference>
<dbReference type="Pfam" id="PF01083">
    <property type="entry name" value="Cutinase"/>
    <property type="match status" value="1"/>
</dbReference>
<dbReference type="PRINTS" id="PR00129">
    <property type="entry name" value="CUTINASE"/>
</dbReference>
<dbReference type="PROSITE" id="PS00931">
    <property type="entry name" value="CUTINASE_2"/>
    <property type="match status" value="1"/>
</dbReference>
<feature type="active site" description="Proton donor/acceptor" evidence="10">
    <location>
        <position position="230"/>
    </location>
</feature>
<dbReference type="EMBL" id="PXOA01000150">
    <property type="protein sequence ID" value="RFU79575.1"/>
    <property type="molecule type" value="Genomic_DNA"/>
</dbReference>
<evidence type="ECO:0000256" key="8">
    <source>
        <dbReference type="ARBA" id="ARBA00023157"/>
    </source>
</evidence>
<dbReference type="Proteomes" id="UP000266272">
    <property type="component" value="Unassembled WGS sequence"/>
</dbReference>
<comment type="similarity">
    <text evidence="2 12">Belongs to the cutinase family.</text>
</comment>
<comment type="catalytic activity">
    <reaction evidence="9 12">
        <text>cutin + H2O = cutin monomers.</text>
        <dbReference type="EC" id="3.1.1.74"/>
    </reaction>
</comment>
<dbReference type="InterPro" id="IPR011150">
    <property type="entry name" value="Cutinase_monf"/>
</dbReference>
<comment type="function">
    <text evidence="12">Catalyzes the hydrolysis of complex carboxylic polyesters found in the cell wall of plants. Degrades cutin, a macromolecule that forms the structure of the plant cuticle.</text>
</comment>
<dbReference type="AlphaFoldDB" id="A0A395NU92"/>
<protein>
    <recommendedName>
        <fullName evidence="3 12">Cutinase</fullName>
        <ecNumber evidence="3 12">3.1.1.74</ecNumber>
    </recommendedName>
</protein>
<evidence type="ECO:0000313" key="13">
    <source>
        <dbReference type="EMBL" id="RFU79575.1"/>
    </source>
</evidence>
<feature type="signal peptide" evidence="12">
    <location>
        <begin position="1"/>
        <end position="19"/>
    </location>
</feature>
<name>A0A395NU92_TRIAR</name>
<feature type="disulfide bond" evidence="11">
    <location>
        <begin position="213"/>
        <end position="220"/>
    </location>
</feature>
<dbReference type="InterPro" id="IPR043579">
    <property type="entry name" value="CUTINASE_2"/>
</dbReference>
<dbReference type="GO" id="GO:0016052">
    <property type="term" value="P:carbohydrate catabolic process"/>
    <property type="evidence" value="ECO:0007669"/>
    <property type="project" value="TreeGrafter"/>
</dbReference>
<keyword evidence="4 12" id="KW-0719">Serine esterase</keyword>